<protein>
    <submittedName>
        <fullName evidence="3">PEGA domain-containing protein</fullName>
    </submittedName>
</protein>
<evidence type="ECO:0000259" key="2">
    <source>
        <dbReference type="Pfam" id="PF08308"/>
    </source>
</evidence>
<dbReference type="EMBL" id="MTKO01000073">
    <property type="protein sequence ID" value="RWX45726.1"/>
    <property type="molecule type" value="Genomic_DNA"/>
</dbReference>
<proteinExistence type="predicted"/>
<dbReference type="PANTHER" id="PTHR36194:SF1">
    <property type="entry name" value="S-LAYER-LIKE PROTEIN"/>
    <property type="match status" value="1"/>
</dbReference>
<dbReference type="PANTHER" id="PTHR36194">
    <property type="entry name" value="S-LAYER-LIKE PROTEIN"/>
    <property type="match status" value="1"/>
</dbReference>
<evidence type="ECO:0000256" key="1">
    <source>
        <dbReference type="SAM" id="MobiDB-lite"/>
    </source>
</evidence>
<gene>
    <name evidence="3" type="ORF">H206_00691</name>
</gene>
<reference evidence="3 4" key="1">
    <citation type="submission" date="2017-01" db="EMBL/GenBank/DDBJ databases">
        <title>The cable genome- insights into the physiology and evolution of filamentous bacteria capable of sulfide oxidation via long distance electron transfer.</title>
        <authorList>
            <person name="Schreiber L."/>
            <person name="Bjerg J.T."/>
            <person name="Boggild A."/>
            <person name="Van De Vossenberg J."/>
            <person name="Meysman F."/>
            <person name="Nielsen L.P."/>
            <person name="Schramm A."/>
            <person name="Kjeldsen K.U."/>
        </authorList>
    </citation>
    <scope>NUCLEOTIDE SEQUENCE [LARGE SCALE GENOMIC DNA]</scope>
    <source>
        <strain evidence="3">MCF</strain>
    </source>
</reference>
<evidence type="ECO:0000313" key="4">
    <source>
        <dbReference type="Proteomes" id="UP000287853"/>
    </source>
</evidence>
<dbReference type="AlphaFoldDB" id="A0A444IY50"/>
<keyword evidence="4" id="KW-1185">Reference proteome</keyword>
<dbReference type="Proteomes" id="UP000287853">
    <property type="component" value="Unassembled WGS sequence"/>
</dbReference>
<sequence>MLNLFSAEIALENNFSNEQIHTVSHALHKEGQAQEIIYHTENQESFRYVIITKVATDTNNGQIQATTSIDKFKLQKDEFLEFVQDTLDDGLVREKQYTIPLKEDHNHQACLECLHPVATKHLSCINKVEEVISIPSPQRPQNVVKESNSRTTCLLFTLLVVLIGGSLYGLRPLFSNKHSADLTLLFNTVDVQVWLGAKEYPTKGNRVDLSLPLGRYRLLAKKPGFKPVRQDIFLTADEEIGIRLEEFYTLAVYADMEGSKVMLDGNIVGTAGSTAPLEFSLVKGEYDLILTHPAVSTPFQKKILLNGDQIIRAELPHPQLTIRTNIDDALIKIAEKEYQAKGKELKLKLPAGSYQLIARKPSYIPVEKEVVIKDEDQLLPITLEMIHYQLSIIPNVANSSISVICTNGQKYFGTASPKKPFQIDTSAESCKVLAENQGYRHVGQEVSLAADVVLPITLEKLFIVTISTNMDLSTVLLNGKEVGKAGTKTPAVLSLPSGKYSITVSNPQATAPVQQKLLLRKDKRLRIDLPLPQLTIKVNQKGTTLLIDQKKHRVSGKQLRLGLPLGSHHVTAQKKGYITIQREVLVRDGAQTFFELIPSVSSLSIRSNIDKTAIYVKCKDGKKYSGIASPETPFHFEKIAGTCTISASREGYKHLTKTVTLPDEKDISVQLIAKEKEKILEPRKRKQRVKGGKTVSETKTEEKFAQPTSATPPVKPALKSKTTTEPKQDSPPIKAEKQDCQNELSVGMPELCD</sequence>
<comment type="caution">
    <text evidence="3">The sequence shown here is derived from an EMBL/GenBank/DDBJ whole genome shotgun (WGS) entry which is preliminary data.</text>
</comment>
<accession>A0A444IY50</accession>
<evidence type="ECO:0000313" key="3">
    <source>
        <dbReference type="EMBL" id="RWX45726.1"/>
    </source>
</evidence>
<name>A0A444IY50_9BACT</name>
<dbReference type="InterPro" id="IPR013229">
    <property type="entry name" value="PEGA"/>
</dbReference>
<feature type="domain" description="PEGA" evidence="2">
    <location>
        <begin position="463"/>
        <end position="533"/>
    </location>
</feature>
<organism evidence="3 4">
    <name type="scientific">Candidatus Electrothrix aarhusensis</name>
    <dbReference type="NCBI Taxonomy" id="1859131"/>
    <lineage>
        <taxon>Bacteria</taxon>
        <taxon>Pseudomonadati</taxon>
        <taxon>Thermodesulfobacteriota</taxon>
        <taxon>Desulfobulbia</taxon>
        <taxon>Desulfobulbales</taxon>
        <taxon>Desulfobulbaceae</taxon>
        <taxon>Candidatus Electrothrix</taxon>
    </lineage>
</organism>
<feature type="region of interest" description="Disordered" evidence="1">
    <location>
        <begin position="682"/>
        <end position="753"/>
    </location>
</feature>
<feature type="compositionally biased region" description="Basic and acidic residues" evidence="1">
    <location>
        <begin position="722"/>
        <end position="740"/>
    </location>
</feature>
<dbReference type="Pfam" id="PF08308">
    <property type="entry name" value="PEGA"/>
    <property type="match status" value="1"/>
</dbReference>